<dbReference type="InterPro" id="IPR000412">
    <property type="entry name" value="ABC_2_transport"/>
</dbReference>
<keyword evidence="4 5" id="KW-0472">Membrane</keyword>
<protein>
    <recommendedName>
        <fullName evidence="5">Transport permease protein</fullName>
    </recommendedName>
</protein>
<evidence type="ECO:0000313" key="8">
    <source>
        <dbReference type="Proteomes" id="UP001207654"/>
    </source>
</evidence>
<feature type="domain" description="ABC transmembrane type-2" evidence="6">
    <location>
        <begin position="17"/>
        <end position="244"/>
    </location>
</feature>
<evidence type="ECO:0000256" key="2">
    <source>
        <dbReference type="ARBA" id="ARBA00022692"/>
    </source>
</evidence>
<feature type="transmembrane region" description="Helical" evidence="5">
    <location>
        <begin position="131"/>
        <end position="153"/>
    </location>
</feature>
<keyword evidence="5" id="KW-0813">Transport</keyword>
<sequence>MSLLFLLRVRSLLREPWALFWTFGFPLLIALTLGLAFRERTSSAPGLRYIDFLIPGLIGYGLMSAGIWGVGSVILQLRTGKMLQRLAATPMNRGHFLLSFFVWRGALGVVEILFLLGVSRLVFGVRVAGDFLSFIVFGLMGSLSFAGISLLAASRARNLESATGAMNLTSLVMGFLSGVFFPVSHFPVWMQAIVEWIPLTALNQGLRDILVDGAGLLSLWREALVLGIWGIASFLVTLRTFRWSS</sequence>
<keyword evidence="5" id="KW-1003">Cell membrane</keyword>
<evidence type="ECO:0000256" key="3">
    <source>
        <dbReference type="ARBA" id="ARBA00022989"/>
    </source>
</evidence>
<dbReference type="EMBL" id="JAPNKA010000001">
    <property type="protein sequence ID" value="MCY1083399.1"/>
    <property type="molecule type" value="Genomic_DNA"/>
</dbReference>
<feature type="transmembrane region" description="Helical" evidence="5">
    <location>
        <begin position="57"/>
        <end position="75"/>
    </location>
</feature>
<dbReference type="InterPro" id="IPR052902">
    <property type="entry name" value="ABC-2_transporter"/>
</dbReference>
<dbReference type="PANTHER" id="PTHR43027">
    <property type="entry name" value="DOXORUBICIN RESISTANCE ABC TRANSPORTER PERMEASE PROTEIN DRRC-RELATED"/>
    <property type="match status" value="1"/>
</dbReference>
<evidence type="ECO:0000256" key="1">
    <source>
        <dbReference type="ARBA" id="ARBA00004141"/>
    </source>
</evidence>
<feature type="transmembrane region" description="Helical" evidence="5">
    <location>
        <begin position="96"/>
        <end position="119"/>
    </location>
</feature>
<dbReference type="PROSITE" id="PS51012">
    <property type="entry name" value="ABC_TM2"/>
    <property type="match status" value="1"/>
</dbReference>
<keyword evidence="3 5" id="KW-1133">Transmembrane helix</keyword>
<comment type="similarity">
    <text evidence="5">Belongs to the ABC-2 integral membrane protein family.</text>
</comment>
<evidence type="ECO:0000313" key="7">
    <source>
        <dbReference type="EMBL" id="MCY1083399.1"/>
    </source>
</evidence>
<keyword evidence="8" id="KW-1185">Reference proteome</keyword>
<feature type="transmembrane region" description="Helical" evidence="5">
    <location>
        <begin position="223"/>
        <end position="241"/>
    </location>
</feature>
<name>A0ABT4ANY0_9BACT</name>
<dbReference type="Proteomes" id="UP001207654">
    <property type="component" value="Unassembled WGS sequence"/>
</dbReference>
<dbReference type="InterPro" id="IPR047817">
    <property type="entry name" value="ABC2_TM_bact-type"/>
</dbReference>
<evidence type="ECO:0000256" key="4">
    <source>
        <dbReference type="ARBA" id="ARBA00023136"/>
    </source>
</evidence>
<reference evidence="7 8" key="1">
    <citation type="submission" date="2022-11" db="EMBL/GenBank/DDBJ databases">
        <title>Minimal conservation of predation-associated metabolite biosynthetic gene clusters underscores biosynthetic potential of Myxococcota including descriptions for ten novel species: Archangium lansinium sp. nov., Myxococcus landrumus sp. nov., Nannocystis bai.</title>
        <authorList>
            <person name="Ahearne A."/>
            <person name="Stevens C."/>
            <person name="Phillips K."/>
        </authorList>
    </citation>
    <scope>NUCLEOTIDE SEQUENCE [LARGE SCALE GENOMIC DNA]</scope>
    <source>
        <strain evidence="7 8">MIWBW</strain>
    </source>
</reference>
<keyword evidence="2 5" id="KW-0812">Transmembrane</keyword>
<comment type="caution">
    <text evidence="7">The sequence shown here is derived from an EMBL/GenBank/DDBJ whole genome shotgun (WGS) entry which is preliminary data.</text>
</comment>
<evidence type="ECO:0000256" key="5">
    <source>
        <dbReference type="RuleBase" id="RU361157"/>
    </source>
</evidence>
<dbReference type="InterPro" id="IPR013525">
    <property type="entry name" value="ABC2_TM"/>
</dbReference>
<dbReference type="Pfam" id="PF01061">
    <property type="entry name" value="ABC2_membrane"/>
    <property type="match status" value="1"/>
</dbReference>
<organism evidence="7 8">
    <name type="scientific">Archangium lansingense</name>
    <dbReference type="NCBI Taxonomy" id="2995310"/>
    <lineage>
        <taxon>Bacteria</taxon>
        <taxon>Pseudomonadati</taxon>
        <taxon>Myxococcota</taxon>
        <taxon>Myxococcia</taxon>
        <taxon>Myxococcales</taxon>
        <taxon>Cystobacterineae</taxon>
        <taxon>Archangiaceae</taxon>
        <taxon>Archangium</taxon>
    </lineage>
</organism>
<comment type="subcellular location">
    <subcellularLocation>
        <location evidence="5">Cell membrane</location>
        <topology evidence="5">Multi-pass membrane protein</topology>
    </subcellularLocation>
    <subcellularLocation>
        <location evidence="1">Membrane</location>
        <topology evidence="1">Multi-pass membrane protein</topology>
    </subcellularLocation>
</comment>
<dbReference type="RefSeq" id="WP_267541930.1">
    <property type="nucleotide sequence ID" value="NZ_JAPNKA010000001.1"/>
</dbReference>
<dbReference type="PIRSF" id="PIRSF006648">
    <property type="entry name" value="DrrB"/>
    <property type="match status" value="1"/>
</dbReference>
<feature type="transmembrane region" description="Helical" evidence="5">
    <location>
        <begin position="165"/>
        <end position="183"/>
    </location>
</feature>
<feature type="transmembrane region" description="Helical" evidence="5">
    <location>
        <begin position="17"/>
        <end position="37"/>
    </location>
</feature>
<gene>
    <name evidence="7" type="ORF">OV287_54080</name>
</gene>
<accession>A0ABT4ANY0</accession>
<evidence type="ECO:0000259" key="6">
    <source>
        <dbReference type="PROSITE" id="PS51012"/>
    </source>
</evidence>
<proteinExistence type="inferred from homology"/>
<dbReference type="PANTHER" id="PTHR43027:SF2">
    <property type="entry name" value="TRANSPORT PERMEASE PROTEIN"/>
    <property type="match status" value="1"/>
</dbReference>